<dbReference type="EnsemblFungi" id="EJT73158">
    <property type="protein sequence ID" value="EJT73158"/>
    <property type="gene ID" value="GGTG_10007"/>
</dbReference>
<reference evidence="2" key="4">
    <citation type="journal article" date="2015" name="G3 (Bethesda)">
        <title>Genome sequences of three phytopathogenic species of the Magnaporthaceae family of fungi.</title>
        <authorList>
            <person name="Okagaki L.H."/>
            <person name="Nunes C.C."/>
            <person name="Sailsbery J."/>
            <person name="Clay B."/>
            <person name="Brown D."/>
            <person name="John T."/>
            <person name="Oh Y."/>
            <person name="Young N."/>
            <person name="Fitzgerald M."/>
            <person name="Haas B.J."/>
            <person name="Zeng Q."/>
            <person name="Young S."/>
            <person name="Adiconis X."/>
            <person name="Fan L."/>
            <person name="Levin J.Z."/>
            <person name="Mitchell T.K."/>
            <person name="Okubara P.A."/>
            <person name="Farman M.L."/>
            <person name="Kohn L.M."/>
            <person name="Birren B."/>
            <person name="Ma L.-J."/>
            <person name="Dean R.A."/>
        </authorList>
    </citation>
    <scope>NUCLEOTIDE SEQUENCE</scope>
    <source>
        <strain evidence="2">R3-111a-1</strain>
    </source>
</reference>
<dbReference type="GeneID" id="20350465"/>
<dbReference type="EMBL" id="GL385399">
    <property type="protein sequence ID" value="EJT73158.1"/>
    <property type="molecule type" value="Genomic_DNA"/>
</dbReference>
<dbReference type="HOGENOM" id="CLU_1038456_0_0_1"/>
<dbReference type="AlphaFoldDB" id="J3P923"/>
<keyword evidence="3" id="KW-1185">Reference proteome</keyword>
<dbReference type="Proteomes" id="UP000006039">
    <property type="component" value="Unassembled WGS sequence"/>
</dbReference>
<proteinExistence type="predicted"/>
<evidence type="ECO:0000313" key="2">
    <source>
        <dbReference type="EnsemblFungi" id="EJT73158"/>
    </source>
</evidence>
<organism evidence="1">
    <name type="scientific">Gaeumannomyces tritici (strain R3-111a-1)</name>
    <name type="common">Wheat and barley take-all root rot fungus</name>
    <name type="synonym">Gaeumannomyces graminis var. tritici</name>
    <dbReference type="NCBI Taxonomy" id="644352"/>
    <lineage>
        <taxon>Eukaryota</taxon>
        <taxon>Fungi</taxon>
        <taxon>Dikarya</taxon>
        <taxon>Ascomycota</taxon>
        <taxon>Pezizomycotina</taxon>
        <taxon>Sordariomycetes</taxon>
        <taxon>Sordariomycetidae</taxon>
        <taxon>Magnaporthales</taxon>
        <taxon>Magnaporthaceae</taxon>
        <taxon>Gaeumannomyces</taxon>
    </lineage>
</organism>
<accession>J3P923</accession>
<reference evidence="2" key="5">
    <citation type="submission" date="2018-04" db="UniProtKB">
        <authorList>
            <consortium name="EnsemblFungi"/>
        </authorList>
    </citation>
    <scope>IDENTIFICATION</scope>
    <source>
        <strain evidence="2">R3-111a-1</strain>
    </source>
</reference>
<reference evidence="3" key="1">
    <citation type="submission" date="2010-07" db="EMBL/GenBank/DDBJ databases">
        <title>The genome sequence of Gaeumannomyces graminis var. tritici strain R3-111a-1.</title>
        <authorList>
            <consortium name="The Broad Institute Genome Sequencing Platform"/>
            <person name="Ma L.-J."/>
            <person name="Dead R."/>
            <person name="Young S."/>
            <person name="Zeng Q."/>
            <person name="Koehrsen M."/>
            <person name="Alvarado L."/>
            <person name="Berlin A."/>
            <person name="Chapman S.B."/>
            <person name="Chen Z."/>
            <person name="Freedman E."/>
            <person name="Gellesch M."/>
            <person name="Goldberg J."/>
            <person name="Griggs A."/>
            <person name="Gujja S."/>
            <person name="Heilman E.R."/>
            <person name="Heiman D."/>
            <person name="Hepburn T."/>
            <person name="Howarth C."/>
            <person name="Jen D."/>
            <person name="Larson L."/>
            <person name="Mehta T."/>
            <person name="Neiman D."/>
            <person name="Pearson M."/>
            <person name="Roberts A."/>
            <person name="Saif S."/>
            <person name="Shea T."/>
            <person name="Shenoy N."/>
            <person name="Sisk P."/>
            <person name="Stolte C."/>
            <person name="Sykes S."/>
            <person name="Walk T."/>
            <person name="White J."/>
            <person name="Yandava C."/>
            <person name="Haas B."/>
            <person name="Nusbaum C."/>
            <person name="Birren B."/>
        </authorList>
    </citation>
    <scope>NUCLEOTIDE SEQUENCE [LARGE SCALE GENOMIC DNA]</scope>
    <source>
        <strain evidence="3">R3-111a-1</strain>
    </source>
</reference>
<evidence type="ECO:0000313" key="3">
    <source>
        <dbReference type="Proteomes" id="UP000006039"/>
    </source>
</evidence>
<protein>
    <submittedName>
        <fullName evidence="1 2">Uncharacterized protein</fullName>
    </submittedName>
</protein>
<dbReference type="RefSeq" id="XP_009226132.1">
    <property type="nucleotide sequence ID" value="XM_009227868.1"/>
</dbReference>
<dbReference type="VEuPathDB" id="FungiDB:GGTG_10007"/>
<sequence>MPGRSRAMNRHLRGPRLYCQLRTPAVGGPPGLRQNRLVRQQHGLCDTAPQLSSVPASAAGPRPGIPYVSGIGLHEHVGPNSTAVAGLGGHRRARQHRGHLAECTARPYTAPSRALKRDGLFCLPAPAYFPAVLAMPSLEDPTYICWALFGVFSPKYTSLSLASSVYIHWKMVSLPPAVPARLLSTFPPAHIYTMSQPHHAHLHLLNHREEEYSTAPWIARVPIPPSFLVPVSHLGVAYMNISLDRRSLLLESGLPLELRASLSRATAA</sequence>
<reference evidence="1" key="3">
    <citation type="submission" date="2010-09" db="EMBL/GenBank/DDBJ databases">
        <title>Annotation of Gaeumannomyces graminis var. tritici R3-111a-1.</title>
        <authorList>
            <consortium name="The Broad Institute Genome Sequencing Platform"/>
            <person name="Ma L.-J."/>
            <person name="Dead R."/>
            <person name="Young S.K."/>
            <person name="Zeng Q."/>
            <person name="Gargeya S."/>
            <person name="Fitzgerald M."/>
            <person name="Haas B."/>
            <person name="Abouelleil A."/>
            <person name="Alvarado L."/>
            <person name="Arachchi H.M."/>
            <person name="Berlin A."/>
            <person name="Brown A."/>
            <person name="Chapman S.B."/>
            <person name="Chen Z."/>
            <person name="Dunbar C."/>
            <person name="Freedman E."/>
            <person name="Gearin G."/>
            <person name="Gellesch M."/>
            <person name="Goldberg J."/>
            <person name="Griggs A."/>
            <person name="Gujja S."/>
            <person name="Heiman D."/>
            <person name="Howarth C."/>
            <person name="Larson L."/>
            <person name="Lui A."/>
            <person name="MacDonald P.J.P."/>
            <person name="Mehta T."/>
            <person name="Montmayeur A."/>
            <person name="Murphy C."/>
            <person name="Neiman D."/>
            <person name="Pearson M."/>
            <person name="Priest M."/>
            <person name="Roberts A."/>
            <person name="Saif S."/>
            <person name="Shea T."/>
            <person name="Shenoy N."/>
            <person name="Sisk P."/>
            <person name="Stolte C."/>
            <person name="Sykes S."/>
            <person name="Yandava C."/>
            <person name="Wortman J."/>
            <person name="Nusbaum C."/>
            <person name="Birren B."/>
        </authorList>
    </citation>
    <scope>NUCLEOTIDE SEQUENCE</scope>
    <source>
        <strain evidence="1">R3-111a-1</strain>
    </source>
</reference>
<reference evidence="1" key="2">
    <citation type="submission" date="2010-07" db="EMBL/GenBank/DDBJ databases">
        <authorList>
            <consortium name="The Broad Institute Genome Sequencing Platform"/>
            <consortium name="Broad Institute Genome Sequencing Center for Infectious Disease"/>
            <person name="Ma L.-J."/>
            <person name="Dead R."/>
            <person name="Young S."/>
            <person name="Zeng Q."/>
            <person name="Koehrsen M."/>
            <person name="Alvarado L."/>
            <person name="Berlin A."/>
            <person name="Chapman S.B."/>
            <person name="Chen Z."/>
            <person name="Freedman E."/>
            <person name="Gellesch M."/>
            <person name="Goldberg J."/>
            <person name="Griggs A."/>
            <person name="Gujja S."/>
            <person name="Heilman E.R."/>
            <person name="Heiman D."/>
            <person name="Hepburn T."/>
            <person name="Howarth C."/>
            <person name="Jen D."/>
            <person name="Larson L."/>
            <person name="Mehta T."/>
            <person name="Neiman D."/>
            <person name="Pearson M."/>
            <person name="Roberts A."/>
            <person name="Saif S."/>
            <person name="Shea T."/>
            <person name="Shenoy N."/>
            <person name="Sisk P."/>
            <person name="Stolte C."/>
            <person name="Sykes S."/>
            <person name="Walk T."/>
            <person name="White J."/>
            <person name="Yandava C."/>
            <person name="Haas B."/>
            <person name="Nusbaum C."/>
            <person name="Birren B."/>
        </authorList>
    </citation>
    <scope>NUCLEOTIDE SEQUENCE</scope>
    <source>
        <strain evidence="1">R3-111a-1</strain>
    </source>
</reference>
<name>J3P923_GAET3</name>
<gene>
    <name evidence="2" type="primary">20350465</name>
    <name evidence="1" type="ORF">GGTG_10007</name>
</gene>
<evidence type="ECO:0000313" key="1">
    <source>
        <dbReference type="EMBL" id="EJT73158.1"/>
    </source>
</evidence>